<evidence type="ECO:0000313" key="2">
    <source>
        <dbReference type="Proteomes" id="UP000679992"/>
    </source>
</evidence>
<reference evidence="1 2" key="1">
    <citation type="submission" date="2021-03" db="EMBL/GenBank/DDBJ databases">
        <title>Antimicrobial resistance genes in bacteria isolated from Japanese honey, and their potential for conferring macrolide and lincosamide resistance in the American foulbrood pathogen Paenibacillus larvae.</title>
        <authorList>
            <person name="Okamoto M."/>
            <person name="Kumagai M."/>
            <person name="Kanamori H."/>
            <person name="Takamatsu D."/>
        </authorList>
    </citation>
    <scope>NUCLEOTIDE SEQUENCE [LARGE SCALE GENOMIC DNA]</scope>
    <source>
        <strain evidence="1 2">J42TS3</strain>
    </source>
</reference>
<gene>
    <name evidence="1" type="ORF">J42TS3_41560</name>
</gene>
<dbReference type="EMBL" id="BOSL01000016">
    <property type="protein sequence ID" value="GIP55121.1"/>
    <property type="molecule type" value="Genomic_DNA"/>
</dbReference>
<evidence type="ECO:0000313" key="1">
    <source>
        <dbReference type="EMBL" id="GIP55121.1"/>
    </source>
</evidence>
<proteinExistence type="predicted"/>
<accession>A0ABQ4MGL8</accession>
<dbReference type="RefSeq" id="WP_211022108.1">
    <property type="nucleotide sequence ID" value="NZ_BOSL01000016.1"/>
</dbReference>
<organism evidence="1 2">
    <name type="scientific">Paenibacillus vini</name>
    <dbReference type="NCBI Taxonomy" id="1476024"/>
    <lineage>
        <taxon>Bacteria</taxon>
        <taxon>Bacillati</taxon>
        <taxon>Bacillota</taxon>
        <taxon>Bacilli</taxon>
        <taxon>Bacillales</taxon>
        <taxon>Paenibacillaceae</taxon>
        <taxon>Paenibacillus</taxon>
    </lineage>
</organism>
<protein>
    <recommendedName>
        <fullName evidence="3">Spore coat protein</fullName>
    </recommendedName>
</protein>
<evidence type="ECO:0008006" key="3">
    <source>
        <dbReference type="Google" id="ProtNLM"/>
    </source>
</evidence>
<name>A0ABQ4MGL8_9BACL</name>
<keyword evidence="2" id="KW-1185">Reference proteome</keyword>
<sequence>MNYTQMQPLSGKEVNYIADSVANEDMLIKMCAAAAAVATNAQIEQAISEHMRVHEHHLHTLINALKQHQPLAPSQAQ</sequence>
<dbReference type="Proteomes" id="UP000679992">
    <property type="component" value="Unassembled WGS sequence"/>
</dbReference>
<comment type="caution">
    <text evidence="1">The sequence shown here is derived from an EMBL/GenBank/DDBJ whole genome shotgun (WGS) entry which is preliminary data.</text>
</comment>